<dbReference type="EMBL" id="PGCL01000003">
    <property type="protein sequence ID" value="TAJ43949.1"/>
    <property type="molecule type" value="Genomic_DNA"/>
</dbReference>
<feature type="transmembrane region" description="Helical" evidence="6">
    <location>
        <begin position="310"/>
        <end position="327"/>
    </location>
</feature>
<protein>
    <submittedName>
        <fullName evidence="7">AI-2E family transporter</fullName>
    </submittedName>
</protein>
<accession>A0A483CLS8</accession>
<reference evidence="7 8" key="1">
    <citation type="submission" date="2017-11" db="EMBL/GenBank/DDBJ databases">
        <title>Isolation and Characterization of Methanofollis Species from Methane Seep Offshore SW Taiwan.</title>
        <authorList>
            <person name="Teng N.-H."/>
            <person name="Lai M.-C."/>
            <person name="Chen S.-C."/>
        </authorList>
    </citation>
    <scope>NUCLEOTIDE SEQUENCE [LARGE SCALE GENOMIC DNA]</scope>
    <source>
        <strain evidence="7 8">FWC-SCC2</strain>
    </source>
</reference>
<dbReference type="AlphaFoldDB" id="A0A483CLS8"/>
<comment type="similarity">
    <text evidence="2">Belongs to the autoinducer-2 exporter (AI-2E) (TC 2.A.86) family.</text>
</comment>
<gene>
    <name evidence="7" type="ORF">CUJ86_07805</name>
</gene>
<evidence type="ECO:0000256" key="5">
    <source>
        <dbReference type="ARBA" id="ARBA00023136"/>
    </source>
</evidence>
<name>A0A483CLS8_9EURY</name>
<keyword evidence="8" id="KW-1185">Reference proteome</keyword>
<feature type="transmembrane region" description="Helical" evidence="6">
    <location>
        <begin position="255"/>
        <end position="274"/>
    </location>
</feature>
<feature type="transmembrane region" description="Helical" evidence="6">
    <location>
        <begin position="7"/>
        <end position="26"/>
    </location>
</feature>
<evidence type="ECO:0000256" key="4">
    <source>
        <dbReference type="ARBA" id="ARBA00022989"/>
    </source>
</evidence>
<dbReference type="PANTHER" id="PTHR21716:SF64">
    <property type="entry name" value="AI-2 TRANSPORT PROTEIN TQSA"/>
    <property type="match status" value="1"/>
</dbReference>
<comment type="caution">
    <text evidence="7">The sequence shown here is derived from an EMBL/GenBank/DDBJ whole genome shotgun (WGS) entry which is preliminary data.</text>
</comment>
<evidence type="ECO:0000313" key="7">
    <source>
        <dbReference type="EMBL" id="TAJ43949.1"/>
    </source>
</evidence>
<organism evidence="7 8">
    <name type="scientific">Methanofollis fontis</name>
    <dbReference type="NCBI Taxonomy" id="2052832"/>
    <lineage>
        <taxon>Archaea</taxon>
        <taxon>Methanobacteriati</taxon>
        <taxon>Methanobacteriota</taxon>
        <taxon>Stenosarchaea group</taxon>
        <taxon>Methanomicrobia</taxon>
        <taxon>Methanomicrobiales</taxon>
        <taxon>Methanomicrobiaceae</taxon>
        <taxon>Methanofollis</taxon>
    </lineage>
</organism>
<keyword evidence="4 6" id="KW-1133">Transmembrane helix</keyword>
<feature type="transmembrane region" description="Helical" evidence="6">
    <location>
        <begin position="139"/>
        <end position="162"/>
    </location>
</feature>
<dbReference type="OrthoDB" id="137252at2157"/>
<evidence type="ECO:0000256" key="6">
    <source>
        <dbReference type="SAM" id="Phobius"/>
    </source>
</evidence>
<feature type="transmembrane region" description="Helical" evidence="6">
    <location>
        <begin position="32"/>
        <end position="50"/>
    </location>
</feature>
<dbReference type="Pfam" id="PF01594">
    <property type="entry name" value="AI-2E_transport"/>
    <property type="match status" value="1"/>
</dbReference>
<keyword evidence="3 6" id="KW-0812">Transmembrane</keyword>
<evidence type="ECO:0000256" key="2">
    <source>
        <dbReference type="ARBA" id="ARBA00009773"/>
    </source>
</evidence>
<evidence type="ECO:0000313" key="8">
    <source>
        <dbReference type="Proteomes" id="UP000292580"/>
    </source>
</evidence>
<keyword evidence="5 6" id="KW-0472">Membrane</keyword>
<dbReference type="GO" id="GO:0055085">
    <property type="term" value="P:transmembrane transport"/>
    <property type="evidence" value="ECO:0007669"/>
    <property type="project" value="TreeGrafter"/>
</dbReference>
<dbReference type="PANTHER" id="PTHR21716">
    <property type="entry name" value="TRANSMEMBRANE PROTEIN"/>
    <property type="match status" value="1"/>
</dbReference>
<dbReference type="GO" id="GO:0016020">
    <property type="term" value="C:membrane"/>
    <property type="evidence" value="ECO:0007669"/>
    <property type="project" value="UniProtKB-SubCell"/>
</dbReference>
<dbReference type="RefSeq" id="WP_130647011.1">
    <property type="nucleotide sequence ID" value="NZ_PGCL01000003.1"/>
</dbReference>
<dbReference type="Proteomes" id="UP000292580">
    <property type="component" value="Unassembled WGS sequence"/>
</dbReference>
<comment type="subcellular location">
    <subcellularLocation>
        <location evidence="1">Membrane</location>
        <topology evidence="1">Multi-pass membrane protein</topology>
    </subcellularLocation>
</comment>
<sequence length="353" mass="38387">MDRFSNLSGTLQSLLIVGAILVIVIGMQYTSYVVNLLLISLILTILALPAMEMLTRRGLSDLAALGVISIVAAVVLIVMVVITVHSFEILISDLPTYQEDLHMRLSELTAALAEFGIDTSLISPSSFNLGDVVTAIEPYAIGLGNALMYLFFILITTMFAVLEIPKITERLKHSPVLKPGQFVGIGRMSKLMMDFVIVRTEANMIHGFLFGLSLSLMGINSAVLWGVLTFILAFIPYIGLIIAAIPAIFFAWLQYGLWGVAAVVGIVILLNAVVENPVYAKIASKRFELPPLVVILSLIVWGWILDLPGMIFAVPITLLLLILIQCSDELRWINTLLGVSGIFGEEGGAAEEE</sequence>
<proteinExistence type="inferred from homology"/>
<feature type="transmembrane region" description="Helical" evidence="6">
    <location>
        <begin position="62"/>
        <end position="87"/>
    </location>
</feature>
<evidence type="ECO:0000256" key="3">
    <source>
        <dbReference type="ARBA" id="ARBA00022692"/>
    </source>
</evidence>
<feature type="transmembrane region" description="Helical" evidence="6">
    <location>
        <begin position="222"/>
        <end position="249"/>
    </location>
</feature>
<evidence type="ECO:0000256" key="1">
    <source>
        <dbReference type="ARBA" id="ARBA00004141"/>
    </source>
</evidence>
<dbReference type="InterPro" id="IPR002549">
    <property type="entry name" value="AI-2E-like"/>
</dbReference>